<name>A0A916RHB7_9BACT</name>
<organism evidence="1 2">
    <name type="scientific">Edaphobacter acidisoli</name>
    <dbReference type="NCBI Taxonomy" id="2040573"/>
    <lineage>
        <taxon>Bacteria</taxon>
        <taxon>Pseudomonadati</taxon>
        <taxon>Acidobacteriota</taxon>
        <taxon>Terriglobia</taxon>
        <taxon>Terriglobales</taxon>
        <taxon>Acidobacteriaceae</taxon>
        <taxon>Edaphobacter</taxon>
    </lineage>
</organism>
<keyword evidence="2" id="KW-1185">Reference proteome</keyword>
<accession>A0A916RHB7</accession>
<proteinExistence type="predicted"/>
<gene>
    <name evidence="1" type="ORF">GCM10011507_04080</name>
</gene>
<evidence type="ECO:0000313" key="2">
    <source>
        <dbReference type="Proteomes" id="UP000648801"/>
    </source>
</evidence>
<comment type="caution">
    <text evidence="1">The sequence shown here is derived from an EMBL/GenBank/DDBJ whole genome shotgun (WGS) entry which is preliminary data.</text>
</comment>
<dbReference type="AlphaFoldDB" id="A0A916RHB7"/>
<dbReference type="EMBL" id="BMJB01000001">
    <property type="protein sequence ID" value="GGA55960.1"/>
    <property type="molecule type" value="Genomic_DNA"/>
</dbReference>
<dbReference type="RefSeq" id="WP_188757673.1">
    <property type="nucleotide sequence ID" value="NZ_BMJB01000001.1"/>
</dbReference>
<evidence type="ECO:0000313" key="1">
    <source>
        <dbReference type="EMBL" id="GGA55960.1"/>
    </source>
</evidence>
<sequence length="118" mass="11546">MVDDLFDRGGVACGIFGLREGKHGGLEAVEDEAGATVVDGAGGEALEDLFDGDEDGAAVFEAGDVEGDEAVAALLRLLEGSAGGVVVVAELLVAEAGAAAAVTVGEDVAALVAGWFLG</sequence>
<reference evidence="1" key="1">
    <citation type="journal article" date="2014" name="Int. J. Syst. Evol. Microbiol.">
        <title>Complete genome sequence of Corynebacterium casei LMG S-19264T (=DSM 44701T), isolated from a smear-ripened cheese.</title>
        <authorList>
            <consortium name="US DOE Joint Genome Institute (JGI-PGF)"/>
            <person name="Walter F."/>
            <person name="Albersmeier A."/>
            <person name="Kalinowski J."/>
            <person name="Ruckert C."/>
        </authorList>
    </citation>
    <scope>NUCLEOTIDE SEQUENCE</scope>
    <source>
        <strain evidence="1">CGMCC 1.15447</strain>
    </source>
</reference>
<protein>
    <submittedName>
        <fullName evidence="1">Uncharacterized protein</fullName>
    </submittedName>
</protein>
<dbReference type="Proteomes" id="UP000648801">
    <property type="component" value="Unassembled WGS sequence"/>
</dbReference>
<reference evidence="1" key="2">
    <citation type="submission" date="2020-09" db="EMBL/GenBank/DDBJ databases">
        <authorList>
            <person name="Sun Q."/>
            <person name="Zhou Y."/>
        </authorList>
    </citation>
    <scope>NUCLEOTIDE SEQUENCE</scope>
    <source>
        <strain evidence="1">CGMCC 1.15447</strain>
    </source>
</reference>